<evidence type="ECO:0000313" key="2">
    <source>
        <dbReference type="EMBL" id="ABI43802.1"/>
    </source>
</evidence>
<organism evidence="2">
    <name type="scientific">Shewanella sp. (strain MR-7)</name>
    <dbReference type="NCBI Taxonomy" id="60481"/>
    <lineage>
        <taxon>Bacteria</taxon>
        <taxon>Pseudomonadati</taxon>
        <taxon>Pseudomonadota</taxon>
        <taxon>Gammaproteobacteria</taxon>
        <taxon>Alteromonadales</taxon>
        <taxon>Shewanellaceae</taxon>
        <taxon>Shewanella</taxon>
    </lineage>
</organism>
<protein>
    <submittedName>
        <fullName evidence="2">Uncharacterized protein</fullName>
    </submittedName>
</protein>
<name>Q0HSV3_SHESR</name>
<dbReference type="AlphaFoldDB" id="Q0HSV3"/>
<feature type="transmembrane region" description="Helical" evidence="1">
    <location>
        <begin position="21"/>
        <end position="39"/>
    </location>
</feature>
<feature type="transmembrane region" description="Helical" evidence="1">
    <location>
        <begin position="117"/>
        <end position="135"/>
    </location>
</feature>
<keyword evidence="1" id="KW-0472">Membrane</keyword>
<sequence length="155" mass="17671">MNEFAPEYTKKEKMILMLKHAAWAIPLLVITKYWFFPWFEVYTENAHCYRYGNITGTEVVFYGLFVGLPLLSAILVFLVEGPNCIKILRYGQSPLPGEKVFKPTKYVYGFRAKLKPLVLFIALACFIGLSVKGIYSANKTINMVNPKELPTCKSS</sequence>
<proteinExistence type="predicted"/>
<accession>Q0HSV3</accession>
<dbReference type="EMBL" id="CP000444">
    <property type="protein sequence ID" value="ABI43802.1"/>
    <property type="molecule type" value="Genomic_DNA"/>
</dbReference>
<keyword evidence="1" id="KW-1133">Transmembrane helix</keyword>
<evidence type="ECO:0000256" key="1">
    <source>
        <dbReference type="SAM" id="Phobius"/>
    </source>
</evidence>
<feature type="transmembrane region" description="Helical" evidence="1">
    <location>
        <begin position="59"/>
        <end position="79"/>
    </location>
</feature>
<gene>
    <name evidence="2" type="ordered locus">Shewmr7_2818</name>
</gene>
<keyword evidence="1" id="KW-0812">Transmembrane</keyword>
<reference evidence="2" key="1">
    <citation type="submission" date="2006-08" db="EMBL/GenBank/DDBJ databases">
        <title>Complete sequence of Chromosome1 of Shewanella sp. MR-7.</title>
        <authorList>
            <consortium name="US DOE Joint Genome Institute"/>
            <person name="Copeland A."/>
            <person name="Lucas S."/>
            <person name="Lapidus A."/>
            <person name="Barry K."/>
            <person name="Detter J.C."/>
            <person name="Glavina del Rio T."/>
            <person name="Hammon N."/>
            <person name="Israni S."/>
            <person name="Dalin E."/>
            <person name="Tice H."/>
            <person name="Pitluck S."/>
            <person name="Kiss H."/>
            <person name="Brettin T."/>
            <person name="Bruce D."/>
            <person name="Han C."/>
            <person name="Tapia R."/>
            <person name="Gilna P."/>
            <person name="Schmutz J."/>
            <person name="Larimer F."/>
            <person name="Land M."/>
            <person name="Hauser L."/>
            <person name="Kyrpides N."/>
            <person name="Mikhailova N."/>
            <person name="Nealson K."/>
            <person name="Konstantinidis K."/>
            <person name="Klappenbach J."/>
            <person name="Tiedje J."/>
            <person name="Richardson P."/>
        </authorList>
    </citation>
    <scope>NUCLEOTIDE SEQUENCE</scope>
    <source>
        <strain evidence="2">MR-7</strain>
    </source>
</reference>
<dbReference type="HOGENOM" id="CLU_1583040_0_0_6"/>
<dbReference type="KEGG" id="shm:Shewmr7_2818"/>